<comment type="similarity">
    <text evidence="1">Belongs to the peptidase C1 family.</text>
</comment>
<organism evidence="3 4">
    <name type="scientific">Blattamonas nauphoetae</name>
    <dbReference type="NCBI Taxonomy" id="2049346"/>
    <lineage>
        <taxon>Eukaryota</taxon>
        <taxon>Metamonada</taxon>
        <taxon>Preaxostyla</taxon>
        <taxon>Oxymonadida</taxon>
        <taxon>Blattamonas</taxon>
    </lineage>
</organism>
<feature type="domain" description="Peptidase C1A papain C-terminal" evidence="2">
    <location>
        <begin position="1"/>
        <end position="181"/>
    </location>
</feature>
<dbReference type="InterPro" id="IPR000668">
    <property type="entry name" value="Peptidase_C1A_C"/>
</dbReference>
<dbReference type="SUPFAM" id="SSF54001">
    <property type="entry name" value="Cysteine proteinases"/>
    <property type="match status" value="1"/>
</dbReference>
<accession>A0ABQ9XTD5</accession>
<dbReference type="Proteomes" id="UP001281761">
    <property type="component" value="Unassembled WGS sequence"/>
</dbReference>
<dbReference type="Pfam" id="PF00112">
    <property type="entry name" value="Peptidase_C1"/>
    <property type="match status" value="1"/>
</dbReference>
<reference evidence="3 4" key="1">
    <citation type="journal article" date="2022" name="bioRxiv">
        <title>Genomics of Preaxostyla Flagellates Illuminates Evolutionary Transitions and the Path Towards Mitochondrial Loss.</title>
        <authorList>
            <person name="Novak L.V.F."/>
            <person name="Treitli S.C."/>
            <person name="Pyrih J."/>
            <person name="Halakuc P."/>
            <person name="Pipaliya S.V."/>
            <person name="Vacek V."/>
            <person name="Brzon O."/>
            <person name="Soukal P."/>
            <person name="Eme L."/>
            <person name="Dacks J.B."/>
            <person name="Karnkowska A."/>
            <person name="Elias M."/>
            <person name="Hampl V."/>
        </authorList>
    </citation>
    <scope>NUCLEOTIDE SEQUENCE [LARGE SCALE GENOMIC DNA]</scope>
    <source>
        <strain evidence="3">NAU3</strain>
        <tissue evidence="3">Gut</tissue>
    </source>
</reference>
<sequence>MTSSGQFLLNCDTTCHSSEQERICQDGCNGGSIYLASRWLGSFGVVDDACLPYAGSKEKCSETCATTAEMKLSFHGDLCPATLSSTSVDIMKYILMRYGSLLTLMEVYSDLSQYQDGVYSHKTQDFQGYQAIRIVGWGRESNQDFWIVHNSWGVGWGNKGRLKIRSGVNECSIEDQFYFFVPCEDVYW</sequence>
<dbReference type="InterPro" id="IPR038765">
    <property type="entry name" value="Papain-like_cys_pep_sf"/>
</dbReference>
<keyword evidence="4" id="KW-1185">Reference proteome</keyword>
<evidence type="ECO:0000313" key="4">
    <source>
        <dbReference type="Proteomes" id="UP001281761"/>
    </source>
</evidence>
<keyword evidence="3" id="KW-0378">Hydrolase</keyword>
<evidence type="ECO:0000259" key="2">
    <source>
        <dbReference type="SMART" id="SM00645"/>
    </source>
</evidence>
<evidence type="ECO:0000256" key="1">
    <source>
        <dbReference type="ARBA" id="ARBA00008455"/>
    </source>
</evidence>
<evidence type="ECO:0000313" key="3">
    <source>
        <dbReference type="EMBL" id="KAK2954757.1"/>
    </source>
</evidence>
<dbReference type="EMBL" id="JARBJD010000074">
    <property type="protein sequence ID" value="KAK2954757.1"/>
    <property type="molecule type" value="Genomic_DNA"/>
</dbReference>
<dbReference type="InterPro" id="IPR013128">
    <property type="entry name" value="Peptidase_C1A"/>
</dbReference>
<protein>
    <submittedName>
        <fullName evidence="3">Dipeptidyl peptidase 1</fullName>
        <ecNumber evidence="3">3.4.14.1</ecNumber>
    </submittedName>
</protein>
<proteinExistence type="inferred from homology"/>
<dbReference type="GO" id="GO:0008239">
    <property type="term" value="F:dipeptidyl-peptidase activity"/>
    <property type="evidence" value="ECO:0007669"/>
    <property type="project" value="UniProtKB-EC"/>
</dbReference>
<comment type="caution">
    <text evidence="3">The sequence shown here is derived from an EMBL/GenBank/DDBJ whole genome shotgun (WGS) entry which is preliminary data.</text>
</comment>
<dbReference type="Gene3D" id="3.90.70.10">
    <property type="entry name" value="Cysteine proteinases"/>
    <property type="match status" value="1"/>
</dbReference>
<dbReference type="SMART" id="SM00645">
    <property type="entry name" value="Pept_C1"/>
    <property type="match status" value="1"/>
</dbReference>
<gene>
    <name evidence="3" type="ORF">BLNAU_10242</name>
</gene>
<dbReference type="PANTHER" id="PTHR12411">
    <property type="entry name" value="CYSTEINE PROTEASE FAMILY C1-RELATED"/>
    <property type="match status" value="1"/>
</dbReference>
<name>A0ABQ9XTD5_9EUKA</name>
<dbReference type="EC" id="3.4.14.1" evidence="3"/>